<evidence type="ECO:0000256" key="3">
    <source>
        <dbReference type="PROSITE-ProRule" id="PRU00284"/>
    </source>
</evidence>
<dbReference type="PROSITE" id="PS50885">
    <property type="entry name" value="HAMP"/>
    <property type="match status" value="1"/>
</dbReference>
<reference evidence="7 8" key="1">
    <citation type="submission" date="2018-12" db="EMBL/GenBank/DDBJ databases">
        <authorList>
            <person name="Yang Y."/>
        </authorList>
    </citation>
    <scope>NUCLEOTIDE SEQUENCE [LARGE SCALE GENOMIC DNA]</scope>
    <source>
        <strain evidence="7 8">L-25-5w-1</strain>
    </source>
</reference>
<evidence type="ECO:0000259" key="5">
    <source>
        <dbReference type="PROSITE" id="PS50111"/>
    </source>
</evidence>
<dbReference type="Pfam" id="PF00672">
    <property type="entry name" value="HAMP"/>
    <property type="match status" value="1"/>
</dbReference>
<dbReference type="CDD" id="cd06225">
    <property type="entry name" value="HAMP"/>
    <property type="match status" value="1"/>
</dbReference>
<evidence type="ECO:0000313" key="8">
    <source>
        <dbReference type="Proteomes" id="UP000277007"/>
    </source>
</evidence>
<keyword evidence="8" id="KW-1185">Reference proteome</keyword>
<dbReference type="GO" id="GO:0016020">
    <property type="term" value="C:membrane"/>
    <property type="evidence" value="ECO:0007669"/>
    <property type="project" value="InterPro"/>
</dbReference>
<dbReference type="Pfam" id="PF07238">
    <property type="entry name" value="PilZ"/>
    <property type="match status" value="1"/>
</dbReference>
<dbReference type="PANTHER" id="PTHR32089">
    <property type="entry name" value="METHYL-ACCEPTING CHEMOTAXIS PROTEIN MCPB"/>
    <property type="match status" value="1"/>
</dbReference>
<evidence type="ECO:0000256" key="1">
    <source>
        <dbReference type="ARBA" id="ARBA00023224"/>
    </source>
</evidence>
<evidence type="ECO:0000256" key="4">
    <source>
        <dbReference type="SAM" id="Coils"/>
    </source>
</evidence>
<dbReference type="SMART" id="SM00304">
    <property type="entry name" value="HAMP"/>
    <property type="match status" value="1"/>
</dbReference>
<dbReference type="Pfam" id="PF00015">
    <property type="entry name" value="MCPsignal"/>
    <property type="match status" value="1"/>
</dbReference>
<accession>A0A431VBE5</accession>
<dbReference type="Proteomes" id="UP000277007">
    <property type="component" value="Unassembled WGS sequence"/>
</dbReference>
<dbReference type="GO" id="GO:0007165">
    <property type="term" value="P:signal transduction"/>
    <property type="evidence" value="ECO:0007669"/>
    <property type="project" value="UniProtKB-KW"/>
</dbReference>
<evidence type="ECO:0000256" key="2">
    <source>
        <dbReference type="ARBA" id="ARBA00029447"/>
    </source>
</evidence>
<dbReference type="SUPFAM" id="SSF58104">
    <property type="entry name" value="Methyl-accepting chemotaxis protein (MCP) signaling domain"/>
    <property type="match status" value="1"/>
</dbReference>
<dbReference type="PROSITE" id="PS50111">
    <property type="entry name" value="CHEMOTAXIS_TRANSDUC_2"/>
    <property type="match status" value="1"/>
</dbReference>
<evidence type="ECO:0000259" key="6">
    <source>
        <dbReference type="PROSITE" id="PS50885"/>
    </source>
</evidence>
<gene>
    <name evidence="7" type="ORF">EJ903_22205</name>
</gene>
<dbReference type="EMBL" id="RXMA01000030">
    <property type="protein sequence ID" value="RTR15850.1"/>
    <property type="molecule type" value="Genomic_DNA"/>
</dbReference>
<dbReference type="SMART" id="SM00283">
    <property type="entry name" value="MA"/>
    <property type="match status" value="1"/>
</dbReference>
<name>A0A431VBE5_9PROT</name>
<dbReference type="Gene3D" id="1.10.287.950">
    <property type="entry name" value="Methyl-accepting chemotaxis protein"/>
    <property type="match status" value="1"/>
</dbReference>
<keyword evidence="1 3" id="KW-0807">Transducer</keyword>
<evidence type="ECO:0000313" key="7">
    <source>
        <dbReference type="EMBL" id="RTR15850.1"/>
    </source>
</evidence>
<dbReference type="InterPro" id="IPR009875">
    <property type="entry name" value="PilZ_domain"/>
</dbReference>
<dbReference type="PANTHER" id="PTHR32089:SF112">
    <property type="entry name" value="LYSOZYME-LIKE PROTEIN-RELATED"/>
    <property type="match status" value="1"/>
</dbReference>
<protein>
    <submittedName>
        <fullName evidence="7">Methyl-accepting chemotaxis protein</fullName>
    </submittedName>
</protein>
<dbReference type="GO" id="GO:0035438">
    <property type="term" value="F:cyclic-di-GMP binding"/>
    <property type="evidence" value="ECO:0007669"/>
    <property type="project" value="InterPro"/>
</dbReference>
<dbReference type="OrthoDB" id="3378718at2"/>
<dbReference type="SUPFAM" id="SSF141371">
    <property type="entry name" value="PilZ domain-like"/>
    <property type="match status" value="1"/>
</dbReference>
<dbReference type="AlphaFoldDB" id="A0A431VBE5"/>
<feature type="coiled-coil region" evidence="4">
    <location>
        <begin position="406"/>
        <end position="443"/>
    </location>
</feature>
<proteinExistence type="inferred from homology"/>
<keyword evidence="4" id="KW-0175">Coiled coil</keyword>
<comment type="similarity">
    <text evidence="2">Belongs to the methyl-accepting chemotaxis (MCP) protein family.</text>
</comment>
<dbReference type="InterPro" id="IPR003660">
    <property type="entry name" value="HAMP_dom"/>
</dbReference>
<feature type="domain" description="Methyl-accepting transducer" evidence="5">
    <location>
        <begin position="454"/>
        <end position="690"/>
    </location>
</feature>
<dbReference type="Gene3D" id="2.40.10.220">
    <property type="entry name" value="predicted glycosyltransferase like domains"/>
    <property type="match status" value="1"/>
</dbReference>
<sequence>MLATIRSKLVVGLAAAVVVSSIPGVVGYFATGRMSAEVDDTLNADVPKLHIEQQANARALKSIIEVQRILRGTVADPAAVKALDEELALADMDLTMLRDGTDSEAFRSSAAGKLYADKGIHLFIPQSAVGDTAALAEKARLAMVAFATQARAVVALHDTRLSYTFTLNEMVYDVGQYAYLLKARQAQWVEALGEAARFDTPFAGNIDPEKSDFATMTRVYTPKDPKLAKLFTDFTKLDRQVHDTARQINAASSDNKQSIFDKQRGRSIQKASHALDQIIEYTVPVMVDLRSKEREALVALDRAYADVQAALVPLYEVGQRGVDEGTANVAGLRDQAQWVSIVATLAGLLVAALVATLLSRALSAPLGRITAVMGRLAGGDTSVTVPELHRGGEIGAMAAAVAQFLKNALDNDRLRAEQERMREQAEEQRVAALESMASTVEQESQIAVGVISDRTHEMTDNARQMAEAAARVGAHSQDVASAARQALANAETVSAATEELSVSIQEISRQISGASEATRETVQLSTETQRTILSLSDAVSRIGDIATLIANIAGQTNLLALNATIEAARAGEAGKGFAVVASEVKALANQTAKATDDIARQIAEVRAATGAAVSMVDSMSGRIGEIDVIAGTVAAGVAQQAAATRDISRNVIEAASAARLVSSRIEVVANDAQTTGAAAEDVRTKADEVAVSITGLRTDIVRVIRTSTRDADRRRARRYAVRKAGSLEVGGRSVEVMVENLSIGGALLAAGPQVPSNARVTLRLSGYTADIPAMVISSNGGVRLSFLMDADAEERFRRFFEPLTQGLTPLAA</sequence>
<dbReference type="RefSeq" id="WP_126619583.1">
    <property type="nucleotide sequence ID" value="NZ_JBHUCY010000034.1"/>
</dbReference>
<feature type="domain" description="HAMP" evidence="6">
    <location>
        <begin position="360"/>
        <end position="413"/>
    </location>
</feature>
<dbReference type="Gene3D" id="1.10.8.500">
    <property type="entry name" value="HAMP domain in histidine kinase"/>
    <property type="match status" value="1"/>
</dbReference>
<organism evidence="7 8">
    <name type="scientific">Azospirillum griseum</name>
    <dbReference type="NCBI Taxonomy" id="2496639"/>
    <lineage>
        <taxon>Bacteria</taxon>
        <taxon>Pseudomonadati</taxon>
        <taxon>Pseudomonadota</taxon>
        <taxon>Alphaproteobacteria</taxon>
        <taxon>Rhodospirillales</taxon>
        <taxon>Azospirillaceae</taxon>
        <taxon>Azospirillum</taxon>
    </lineage>
</organism>
<comment type="caution">
    <text evidence="7">The sequence shown here is derived from an EMBL/GenBank/DDBJ whole genome shotgun (WGS) entry which is preliminary data.</text>
</comment>
<dbReference type="InterPro" id="IPR004089">
    <property type="entry name" value="MCPsignal_dom"/>
</dbReference>